<reference evidence="3" key="1">
    <citation type="submission" date="2020-02" db="EMBL/GenBank/DDBJ databases">
        <title>Genomic and physiological characterization of two novel Nitrospinaceae genera.</title>
        <authorList>
            <person name="Mueller A.J."/>
            <person name="Jung M.-Y."/>
            <person name="Strachan C.R."/>
            <person name="Herbold C.W."/>
            <person name="Kirkegaard R.H."/>
            <person name="Daims H."/>
        </authorList>
    </citation>
    <scope>NUCLEOTIDE SEQUENCE [LARGE SCALE GENOMIC DNA]</scope>
</reference>
<evidence type="ECO:0000313" key="3">
    <source>
        <dbReference type="Proteomes" id="UP000594464"/>
    </source>
</evidence>
<organism evidence="2 3">
    <name type="scientific">Candidatus Nitrohelix vancouverensis</name>
    <dbReference type="NCBI Taxonomy" id="2705534"/>
    <lineage>
        <taxon>Bacteria</taxon>
        <taxon>Pseudomonadati</taxon>
        <taxon>Nitrospinota/Tectimicrobiota group</taxon>
        <taxon>Nitrospinota</taxon>
        <taxon>Nitrospinia</taxon>
        <taxon>Nitrospinales</taxon>
        <taxon>Nitrospinaceae</taxon>
        <taxon>Candidatus Nitrohelix</taxon>
    </lineage>
</organism>
<dbReference type="EMBL" id="CP048620">
    <property type="protein sequence ID" value="QPJ65377.1"/>
    <property type="molecule type" value="Genomic_DNA"/>
</dbReference>
<name>A0A7T0C2V3_9BACT</name>
<accession>A0A7T0C2V3</accession>
<dbReference type="AlphaFoldDB" id="A0A7T0C2V3"/>
<dbReference type="KEGG" id="nva:G3M78_08225"/>
<evidence type="ECO:0000259" key="1">
    <source>
        <dbReference type="Pfam" id="PF18145"/>
    </source>
</evidence>
<protein>
    <submittedName>
        <fullName evidence="2">SAVED domain-containing protein</fullName>
    </submittedName>
</protein>
<gene>
    <name evidence="2" type="ORF">G3M78_08225</name>
</gene>
<dbReference type="Proteomes" id="UP000594464">
    <property type="component" value="Chromosome"/>
</dbReference>
<dbReference type="Pfam" id="PF18145">
    <property type="entry name" value="SAVED"/>
    <property type="match status" value="1"/>
</dbReference>
<sequence>MSVSYIPEKIKVRLWGRAAGRCQYEGCNIPLWLDSLTKSEFNVAYIAHIIADKPDGPRGHPELSEKLKADISNLMLMCDQHHRLIDKEAVEEHSVERLQNMKSRHESRIELVTSLNEEKESHLLIYGANIGQHQAPLSWKNTAQAMLPHHYPADSSPFELGMKNSSFQDHEEGFWEIERENLKRQVTEKIKPRFTTGEIRHLSVFALAPQPLLIEMGRLLSDIPAADVFQLHREPPDWKWQPHPEEFQFILNKPKFKKNKVALNMSLSATIDNSRIISVLGDDVSIWTLTIESPYNDFLKSREQLKMFRETFRKLLNEIKAYHEQNDEIHLFPAVPCSVAVEIGRIWMPKADLEMKIYDQNHKTNGFSFVF</sequence>
<proteinExistence type="predicted"/>
<dbReference type="NCBIfam" id="NF033611">
    <property type="entry name" value="SAVED"/>
    <property type="match status" value="1"/>
</dbReference>
<evidence type="ECO:0000313" key="2">
    <source>
        <dbReference type="EMBL" id="QPJ65377.1"/>
    </source>
</evidence>
<feature type="domain" description="SMODS-associated and fused to various effectors" evidence="1">
    <location>
        <begin position="182"/>
        <end position="370"/>
    </location>
</feature>
<dbReference type="InterPro" id="IPR040836">
    <property type="entry name" value="SAVED"/>
</dbReference>